<dbReference type="Proteomes" id="UP000649179">
    <property type="component" value="Unassembled WGS sequence"/>
</dbReference>
<organism evidence="2 3">
    <name type="scientific">Marmoricola endophyticus</name>
    <dbReference type="NCBI Taxonomy" id="2040280"/>
    <lineage>
        <taxon>Bacteria</taxon>
        <taxon>Bacillati</taxon>
        <taxon>Actinomycetota</taxon>
        <taxon>Actinomycetes</taxon>
        <taxon>Propionibacteriales</taxon>
        <taxon>Nocardioidaceae</taxon>
        <taxon>Marmoricola</taxon>
    </lineage>
</organism>
<proteinExistence type="predicted"/>
<keyword evidence="3" id="KW-1185">Reference proteome</keyword>
<feature type="transmembrane region" description="Helical" evidence="1">
    <location>
        <begin position="98"/>
        <end position="119"/>
    </location>
</feature>
<protein>
    <recommendedName>
        <fullName evidence="4">DUF4267 domain-containing protein</fullName>
    </recommendedName>
</protein>
<accession>A0A917BD34</accession>
<evidence type="ECO:0000256" key="1">
    <source>
        <dbReference type="SAM" id="Phobius"/>
    </source>
</evidence>
<keyword evidence="1" id="KW-0472">Membrane</keyword>
<evidence type="ECO:0008006" key="4">
    <source>
        <dbReference type="Google" id="ProtNLM"/>
    </source>
</evidence>
<evidence type="ECO:0000313" key="2">
    <source>
        <dbReference type="EMBL" id="GGF34015.1"/>
    </source>
</evidence>
<dbReference type="EMBL" id="BMKQ01000001">
    <property type="protein sequence ID" value="GGF34015.1"/>
    <property type="molecule type" value="Genomic_DNA"/>
</dbReference>
<dbReference type="AlphaFoldDB" id="A0A917BD34"/>
<keyword evidence="1" id="KW-0812">Transmembrane</keyword>
<reference evidence="2" key="1">
    <citation type="journal article" date="2014" name="Int. J. Syst. Evol. Microbiol.">
        <title>Complete genome sequence of Corynebacterium casei LMG S-19264T (=DSM 44701T), isolated from a smear-ripened cheese.</title>
        <authorList>
            <consortium name="US DOE Joint Genome Institute (JGI-PGF)"/>
            <person name="Walter F."/>
            <person name="Albersmeier A."/>
            <person name="Kalinowski J."/>
            <person name="Ruckert C."/>
        </authorList>
    </citation>
    <scope>NUCLEOTIDE SEQUENCE</scope>
    <source>
        <strain evidence="2">CGMCC 1.16067</strain>
    </source>
</reference>
<keyword evidence="1" id="KW-1133">Transmembrane helix</keyword>
<reference evidence="2" key="2">
    <citation type="submission" date="2020-09" db="EMBL/GenBank/DDBJ databases">
        <authorList>
            <person name="Sun Q."/>
            <person name="Zhou Y."/>
        </authorList>
    </citation>
    <scope>NUCLEOTIDE SEQUENCE</scope>
    <source>
        <strain evidence="2">CGMCC 1.16067</strain>
    </source>
</reference>
<evidence type="ECO:0000313" key="3">
    <source>
        <dbReference type="Proteomes" id="UP000649179"/>
    </source>
</evidence>
<name>A0A917BD34_9ACTN</name>
<comment type="caution">
    <text evidence="2">The sequence shown here is derived from an EMBL/GenBank/DDBJ whole genome shotgun (WGS) entry which is preliminary data.</text>
</comment>
<sequence length="129" mass="12469">MNPVVVLSLGRVGLGAVSLARPDLAAKAFGLDAASNPQLGYMTRMFGSREVALGVLTLASRGTARRALLAVGVAVDGADVAAGVAGGNDGSLPRSTSALAAGVAGAAAVTGALALAGTFRRGARVPVGD</sequence>
<gene>
    <name evidence="2" type="ORF">GCM10011519_04370</name>
</gene>
<dbReference type="RefSeq" id="WP_188777836.1">
    <property type="nucleotide sequence ID" value="NZ_BMKQ01000001.1"/>
</dbReference>